<feature type="binding site" evidence="7">
    <location>
        <begin position="34"/>
        <end position="41"/>
    </location>
    <ligand>
        <name>NADP(+)</name>
        <dbReference type="ChEBI" id="CHEBI:58349"/>
    </ligand>
</feature>
<dbReference type="Pfam" id="PF00479">
    <property type="entry name" value="G6PD_N"/>
    <property type="match status" value="1"/>
</dbReference>
<feature type="active site" description="Proton acceptor" evidence="7">
    <location>
        <position position="257"/>
    </location>
</feature>
<feature type="binding site" evidence="7">
    <location>
        <position position="233"/>
    </location>
    <ligand>
        <name>substrate</name>
    </ligand>
</feature>
<dbReference type="InterPro" id="IPR036291">
    <property type="entry name" value="NAD(P)-bd_dom_sf"/>
</dbReference>
<accession>A0A4V2MB90</accession>
<dbReference type="InterPro" id="IPR022675">
    <property type="entry name" value="G6P_DH_C"/>
</dbReference>
<comment type="catalytic activity">
    <reaction evidence="7">
        <text>D-glucose 6-phosphate + NADP(+) = 6-phospho-D-glucono-1,5-lactone + NADPH + H(+)</text>
        <dbReference type="Rhea" id="RHEA:15841"/>
        <dbReference type="ChEBI" id="CHEBI:15378"/>
        <dbReference type="ChEBI" id="CHEBI:57783"/>
        <dbReference type="ChEBI" id="CHEBI:57955"/>
        <dbReference type="ChEBI" id="CHEBI:58349"/>
        <dbReference type="ChEBI" id="CHEBI:61548"/>
        <dbReference type="EC" id="1.1.1.49"/>
    </reaction>
</comment>
<feature type="domain" description="Glucose-6-phosphate dehydrogenase C-terminal" evidence="10">
    <location>
        <begin position="206"/>
        <end position="484"/>
    </location>
</feature>
<dbReference type="PANTHER" id="PTHR23429">
    <property type="entry name" value="GLUCOSE-6-PHOSPHATE 1-DEHYDROGENASE G6PD"/>
    <property type="match status" value="1"/>
</dbReference>
<feature type="region of interest" description="Disordered" evidence="8">
    <location>
        <begin position="1"/>
        <end position="21"/>
    </location>
</feature>
<evidence type="ECO:0000256" key="5">
    <source>
        <dbReference type="ARBA" id="ARBA00023002"/>
    </source>
</evidence>
<feature type="binding site" evidence="7">
    <location>
        <position position="199"/>
    </location>
    <ligand>
        <name>substrate</name>
    </ligand>
</feature>
<comment type="caution">
    <text evidence="7">Lacks conserved residue(s) required for the propagation of feature annotation.</text>
</comment>
<evidence type="ECO:0000259" key="9">
    <source>
        <dbReference type="Pfam" id="PF00479"/>
    </source>
</evidence>
<evidence type="ECO:0000256" key="3">
    <source>
        <dbReference type="ARBA" id="ARBA00022526"/>
    </source>
</evidence>
<evidence type="ECO:0000256" key="6">
    <source>
        <dbReference type="ARBA" id="ARBA00023277"/>
    </source>
</evidence>
<dbReference type="NCBIfam" id="TIGR00871">
    <property type="entry name" value="zwf"/>
    <property type="match status" value="1"/>
</dbReference>
<dbReference type="InterPro" id="IPR019796">
    <property type="entry name" value="G6P_DH_AS"/>
</dbReference>
<dbReference type="InterPro" id="IPR001282">
    <property type="entry name" value="G6P_DH"/>
</dbReference>
<keyword evidence="3 7" id="KW-0313">Glucose metabolism</keyword>
<feature type="binding site" evidence="7">
    <location>
        <position position="165"/>
    </location>
    <ligand>
        <name>NADP(+)</name>
        <dbReference type="ChEBI" id="CHEBI:58349"/>
    </ligand>
</feature>
<comment type="similarity">
    <text evidence="2 7">Belongs to the glucose-6-phosphate dehydrogenase family.</text>
</comment>
<organism evidence="11 12">
    <name type="scientific">Kribbella pittospori</name>
    <dbReference type="NCBI Taxonomy" id="722689"/>
    <lineage>
        <taxon>Bacteria</taxon>
        <taxon>Bacillati</taxon>
        <taxon>Actinomycetota</taxon>
        <taxon>Actinomycetes</taxon>
        <taxon>Propionibacteriales</taxon>
        <taxon>Kribbellaceae</taxon>
        <taxon>Kribbella</taxon>
    </lineage>
</organism>
<protein>
    <recommendedName>
        <fullName evidence="7">Glucose-6-phosphate 1-dehydrogenase</fullName>
        <shortName evidence="7">G6PD</shortName>
        <ecNumber evidence="7">1.1.1.49</ecNumber>
    </recommendedName>
</protein>
<comment type="caution">
    <text evidence="11">The sequence shown here is derived from an EMBL/GenBank/DDBJ whole genome shotgun (WGS) entry which is preliminary data.</text>
</comment>
<dbReference type="Proteomes" id="UP000291144">
    <property type="component" value="Unassembled WGS sequence"/>
</dbReference>
<dbReference type="GO" id="GO:0005829">
    <property type="term" value="C:cytosol"/>
    <property type="evidence" value="ECO:0007669"/>
    <property type="project" value="TreeGrafter"/>
</dbReference>
<evidence type="ECO:0000259" key="10">
    <source>
        <dbReference type="Pfam" id="PF02781"/>
    </source>
</evidence>
<dbReference type="Gene3D" id="3.30.360.10">
    <property type="entry name" value="Dihydrodipicolinate Reductase, domain 2"/>
    <property type="match status" value="1"/>
</dbReference>
<dbReference type="Gene3D" id="3.40.50.720">
    <property type="entry name" value="NAD(P)-binding Rossmann-like Domain"/>
    <property type="match status" value="1"/>
</dbReference>
<comment type="function">
    <text evidence="7">Catalyzes the oxidation of glucose 6-phosphate to 6-phosphogluconolactone.</text>
</comment>
<dbReference type="UniPathway" id="UPA00115">
    <property type="reaction ID" value="UER00408"/>
</dbReference>
<dbReference type="SUPFAM" id="SSF55347">
    <property type="entry name" value="Glyceraldehyde-3-phosphate dehydrogenase-like, C-terminal domain"/>
    <property type="match status" value="1"/>
</dbReference>
<keyword evidence="4 7" id="KW-0521">NADP</keyword>
<dbReference type="GO" id="GO:0050661">
    <property type="term" value="F:NADP binding"/>
    <property type="evidence" value="ECO:0007669"/>
    <property type="project" value="UniProtKB-UniRule"/>
</dbReference>
<proteinExistence type="inferred from homology"/>
<dbReference type="EMBL" id="SJKB01000004">
    <property type="protein sequence ID" value="TCC62232.1"/>
    <property type="molecule type" value="Genomic_DNA"/>
</dbReference>
<dbReference type="HAMAP" id="MF_00966">
    <property type="entry name" value="G6PD"/>
    <property type="match status" value="1"/>
</dbReference>
<dbReference type="EC" id="1.1.1.49" evidence="7"/>
<evidence type="ECO:0000256" key="8">
    <source>
        <dbReference type="SAM" id="MobiDB-lite"/>
    </source>
</evidence>
<feature type="domain" description="Glucose-6-phosphate dehydrogenase NAD-binding" evidence="9">
    <location>
        <begin position="31"/>
        <end position="204"/>
    </location>
</feature>
<dbReference type="InterPro" id="IPR022674">
    <property type="entry name" value="G6P_DH_NAD-bd"/>
</dbReference>
<dbReference type="PRINTS" id="PR00079">
    <property type="entry name" value="G6PDHDRGNASE"/>
</dbReference>
<feature type="binding site" evidence="7">
    <location>
        <position position="252"/>
    </location>
    <ligand>
        <name>substrate</name>
    </ligand>
</feature>
<dbReference type="GO" id="GO:0009051">
    <property type="term" value="P:pentose-phosphate shunt, oxidative branch"/>
    <property type="evidence" value="ECO:0007669"/>
    <property type="project" value="TreeGrafter"/>
</dbReference>
<keyword evidence="12" id="KW-1185">Reference proteome</keyword>
<gene>
    <name evidence="7 11" type="primary">zwf</name>
    <name evidence="11" type="ORF">E0H73_16130</name>
</gene>
<dbReference type="PANTHER" id="PTHR23429:SF0">
    <property type="entry name" value="GLUCOSE-6-PHOSPHATE 1-DEHYDROGENASE"/>
    <property type="match status" value="1"/>
</dbReference>
<dbReference type="AlphaFoldDB" id="A0A4V2MB90"/>
<comment type="pathway">
    <text evidence="1 7">Carbohydrate degradation; pentose phosphate pathway; D-ribulose 5-phosphate from D-glucose 6-phosphate (oxidative stage): step 1/3.</text>
</comment>
<evidence type="ECO:0000313" key="12">
    <source>
        <dbReference type="Proteomes" id="UP000291144"/>
    </source>
</evidence>
<dbReference type="GO" id="GO:0006006">
    <property type="term" value="P:glucose metabolic process"/>
    <property type="evidence" value="ECO:0007669"/>
    <property type="project" value="UniProtKB-KW"/>
</dbReference>
<name>A0A4V2MB90_9ACTN</name>
<dbReference type="PROSITE" id="PS00069">
    <property type="entry name" value="G6P_DEHYDROGENASE"/>
    <property type="match status" value="1"/>
</dbReference>
<feature type="binding site" evidence="7">
    <location>
        <position position="343"/>
    </location>
    <ligand>
        <name>substrate</name>
    </ligand>
</feature>
<dbReference type="GO" id="GO:0004345">
    <property type="term" value="F:glucose-6-phosphate dehydrogenase activity"/>
    <property type="evidence" value="ECO:0007669"/>
    <property type="project" value="UniProtKB-UniRule"/>
</dbReference>
<evidence type="ECO:0000256" key="4">
    <source>
        <dbReference type="ARBA" id="ARBA00022857"/>
    </source>
</evidence>
<sequence>MPDRTQTIAYPAPGSRPSRRDPVPLAPHVIVLFGATGDLAKRKLLPGLAYLQQSKFAPDVRIIGSATEDLTTEEFRVRAREAVERFGTHRMSDEECAVFSDRLEYVPVTAGPEALAAAVKSAEALLGPDACRLHYLSVPPKAAQSVIAMLRDADLVDNARVVMEKPFGDDLASAIDLNDFVHETFDEAQVFRIDHFLGKEAALNILAFRFANGLFEPIWNRNFIDHVQIDIPESLGLDQRATFYEPTGAFKDMVVTHVLQVLSFVAMEPPTALEPRAISEEKNKVFRSMLPIQTQDVVRGQYGGYRNEDGVAPDSDTETFIAMKVGIDNWRWAGVPFYLRTGKRMAEGQRIISIAFKEAPKTMFPAGSGVGAQGPDHLTFDLADSSRVSLSFYGKRPGPGMRLEKLSMQFSTQETESAGDVLEAYERLILDAMRGDHTLFTTAEGIESLWDRSALLLDDPPPVKPYQPGTWGPNAIHQLIAPRAWRLPFEREWRERKQ</sequence>
<evidence type="ECO:0000256" key="1">
    <source>
        <dbReference type="ARBA" id="ARBA00004937"/>
    </source>
</evidence>
<reference evidence="11 12" key="1">
    <citation type="submission" date="2019-02" db="EMBL/GenBank/DDBJ databases">
        <title>Kribbella capetownensis sp. nov. and Kribbella speibonae sp. nov., isolated from soil.</title>
        <authorList>
            <person name="Curtis S.M."/>
            <person name="Norton I."/>
            <person name="Everest G.J."/>
            <person name="Meyers P.R."/>
        </authorList>
    </citation>
    <scope>NUCLEOTIDE SEQUENCE [LARGE SCALE GENOMIC DNA]</scope>
    <source>
        <strain evidence="11 12">NRRL B-24813</strain>
    </source>
</reference>
<keyword evidence="5 7" id="KW-0560">Oxidoreductase</keyword>
<feature type="binding site" evidence="7">
    <location>
        <position position="195"/>
    </location>
    <ligand>
        <name>substrate</name>
    </ligand>
</feature>
<dbReference type="Pfam" id="PF02781">
    <property type="entry name" value="G6PD_C"/>
    <property type="match status" value="1"/>
</dbReference>
<evidence type="ECO:0000256" key="7">
    <source>
        <dbReference type="HAMAP-Rule" id="MF_00966"/>
    </source>
</evidence>
<keyword evidence="6 7" id="KW-0119">Carbohydrate metabolism</keyword>
<dbReference type="SUPFAM" id="SSF51735">
    <property type="entry name" value="NAD(P)-binding Rossmann-fold domains"/>
    <property type="match status" value="1"/>
</dbReference>
<evidence type="ECO:0000313" key="11">
    <source>
        <dbReference type="EMBL" id="TCC62232.1"/>
    </source>
</evidence>
<dbReference type="PIRSF" id="PIRSF000110">
    <property type="entry name" value="G6PD"/>
    <property type="match status" value="1"/>
</dbReference>
<dbReference type="RefSeq" id="WP_131356145.1">
    <property type="nucleotide sequence ID" value="NZ_SJKB01000004.1"/>
</dbReference>
<evidence type="ECO:0000256" key="2">
    <source>
        <dbReference type="ARBA" id="ARBA00009975"/>
    </source>
</evidence>
<dbReference type="OrthoDB" id="9802739at2"/>